<dbReference type="AlphaFoldDB" id="A0AAU9FIU1"/>
<evidence type="ECO:0000313" key="3">
    <source>
        <dbReference type="Proteomes" id="UP001500889"/>
    </source>
</evidence>
<feature type="region of interest" description="Disordered" evidence="1">
    <location>
        <begin position="1"/>
        <end position="33"/>
    </location>
</feature>
<feature type="region of interest" description="Disordered" evidence="1">
    <location>
        <begin position="76"/>
        <end position="100"/>
    </location>
</feature>
<gene>
    <name evidence="2" type="ORF">DMAD_12900</name>
</gene>
<feature type="compositionally biased region" description="Polar residues" evidence="1">
    <location>
        <begin position="24"/>
        <end position="33"/>
    </location>
</feature>
<evidence type="ECO:0000256" key="1">
    <source>
        <dbReference type="SAM" id="MobiDB-lite"/>
    </source>
</evidence>
<dbReference type="EMBL" id="AP029264">
    <property type="protein sequence ID" value="BFF95511.1"/>
    <property type="molecule type" value="Genomic_DNA"/>
</dbReference>
<name>A0AAU9FIU1_DROMD</name>
<keyword evidence="3" id="KW-1185">Reference proteome</keyword>
<protein>
    <submittedName>
        <fullName evidence="2">Uncharacterized protein</fullName>
    </submittedName>
</protein>
<proteinExistence type="predicted"/>
<evidence type="ECO:0000313" key="2">
    <source>
        <dbReference type="EMBL" id="BFF95511.1"/>
    </source>
</evidence>
<sequence length="113" mass="11396">MQESPVRRKPTTATVQGKPLSAGATGSNDSSTATLTPSIITIQSKYSASGQGTASGLVNAVTSICGSNGGCSTSTYTTISSGGGSSKRKYSPVPATDAYQCDPLQRSSTEIIL</sequence>
<accession>A0AAU9FIU1</accession>
<dbReference type="Proteomes" id="UP001500889">
    <property type="component" value="Chromosome U"/>
</dbReference>
<reference evidence="2 3" key="1">
    <citation type="submission" date="2024-02" db="EMBL/GenBank/DDBJ databases">
        <title>A chromosome-level genome assembly of Drosophila madeirensis, a fruit fly species endemic to Madeira island.</title>
        <authorList>
            <person name="Tomihara K."/>
            <person name="Llopart A."/>
            <person name="Yamamoto D."/>
        </authorList>
    </citation>
    <scope>NUCLEOTIDE SEQUENCE [LARGE SCALE GENOMIC DNA]</scope>
    <source>
        <strain evidence="2 3">RF1</strain>
    </source>
</reference>
<organism evidence="2 3">
    <name type="scientific">Drosophila madeirensis</name>
    <name type="common">Fruit fly</name>
    <dbReference type="NCBI Taxonomy" id="30013"/>
    <lineage>
        <taxon>Eukaryota</taxon>
        <taxon>Metazoa</taxon>
        <taxon>Ecdysozoa</taxon>
        <taxon>Arthropoda</taxon>
        <taxon>Hexapoda</taxon>
        <taxon>Insecta</taxon>
        <taxon>Pterygota</taxon>
        <taxon>Neoptera</taxon>
        <taxon>Endopterygota</taxon>
        <taxon>Diptera</taxon>
        <taxon>Brachycera</taxon>
        <taxon>Muscomorpha</taxon>
        <taxon>Ephydroidea</taxon>
        <taxon>Drosophilidae</taxon>
        <taxon>Drosophila</taxon>
        <taxon>Sophophora</taxon>
    </lineage>
</organism>